<feature type="chain" id="PRO_5043566962" evidence="3">
    <location>
        <begin position="31"/>
        <end position="325"/>
    </location>
</feature>
<comment type="caution">
    <text evidence="6">The sequence shown here is derived from an EMBL/GenBank/DDBJ whole genome shotgun (WGS) entry which is preliminary data.</text>
</comment>
<reference evidence="6 7" key="1">
    <citation type="submission" date="2023-10" db="EMBL/GenBank/DDBJ databases">
        <title>Whole Genome based description of the genera Actinobaculum and Actinotignum reveals a complex phylogenetic relationship within the species included in the genus Actinotignum.</title>
        <authorList>
            <person name="Jensen C.S."/>
            <person name="Dargis R."/>
            <person name="Kemp M."/>
            <person name="Christensen J.J."/>
        </authorList>
    </citation>
    <scope>NUCLEOTIDE SEQUENCE</scope>
    <source>
        <strain evidence="6">SLA_B511</strain>
        <strain evidence="5 7">SLA_B974</strain>
    </source>
</reference>
<feature type="region of interest" description="Disordered" evidence="1">
    <location>
        <begin position="301"/>
        <end position="325"/>
    </location>
</feature>
<dbReference type="EMBL" id="JAWNGC010000004">
    <property type="protein sequence ID" value="MDY5155054.1"/>
    <property type="molecule type" value="Genomic_DNA"/>
</dbReference>
<dbReference type="RefSeq" id="WP_320755607.1">
    <property type="nucleotide sequence ID" value="NZ_JAWNGA010000022.1"/>
</dbReference>
<dbReference type="Gene3D" id="3.10.310.50">
    <property type="match status" value="1"/>
</dbReference>
<keyword evidence="2" id="KW-0472">Membrane</keyword>
<evidence type="ECO:0000256" key="2">
    <source>
        <dbReference type="SAM" id="Phobius"/>
    </source>
</evidence>
<evidence type="ECO:0000313" key="6">
    <source>
        <dbReference type="EMBL" id="MDY5155054.1"/>
    </source>
</evidence>
<accession>A0AAW9HW04</accession>
<keyword evidence="2" id="KW-0812">Transmembrane</keyword>
<name>A0AAW9HW04_9ACTO</name>
<keyword evidence="2" id="KW-1133">Transmembrane helix</keyword>
<gene>
    <name evidence="6" type="ORF">R6G80_04850</name>
    <name evidence="5" type="ORF">R6G86_08775</name>
</gene>
<evidence type="ECO:0000259" key="4">
    <source>
        <dbReference type="Pfam" id="PF04536"/>
    </source>
</evidence>
<dbReference type="EMBL" id="JAWNGA010000022">
    <property type="protein sequence ID" value="MDY5133820.1"/>
    <property type="molecule type" value="Genomic_DNA"/>
</dbReference>
<dbReference type="Pfam" id="PF04536">
    <property type="entry name" value="TPM_phosphatase"/>
    <property type="match status" value="1"/>
</dbReference>
<evidence type="ECO:0000256" key="1">
    <source>
        <dbReference type="SAM" id="MobiDB-lite"/>
    </source>
</evidence>
<evidence type="ECO:0000313" key="8">
    <source>
        <dbReference type="Proteomes" id="UP001281731"/>
    </source>
</evidence>
<evidence type="ECO:0000313" key="7">
    <source>
        <dbReference type="Proteomes" id="UP001275049"/>
    </source>
</evidence>
<dbReference type="AlphaFoldDB" id="A0AAW9HW04"/>
<dbReference type="Proteomes" id="UP001275049">
    <property type="component" value="Unassembled WGS sequence"/>
</dbReference>
<evidence type="ECO:0000256" key="3">
    <source>
        <dbReference type="SAM" id="SignalP"/>
    </source>
</evidence>
<dbReference type="Proteomes" id="UP001281731">
    <property type="component" value="Unassembled WGS sequence"/>
</dbReference>
<dbReference type="InterPro" id="IPR007621">
    <property type="entry name" value="TPM_dom"/>
</dbReference>
<evidence type="ECO:0000313" key="5">
    <source>
        <dbReference type="EMBL" id="MDY5133820.1"/>
    </source>
</evidence>
<keyword evidence="7" id="KW-1185">Reference proteome</keyword>
<keyword evidence="3" id="KW-0732">Signal</keyword>
<protein>
    <submittedName>
        <fullName evidence="6">TPM domain-containing protein</fullName>
    </submittedName>
</protein>
<sequence>MMSIFKKLAYTLAAAALTAFPLMGLNLANAQATTPNPAVAVALSHPAAPSVLASASDDLSDVTEFTKDQEIKYQGGQENVSAAAPFIRDHSKIFTASKLPAWEKQLQALANKYGIAPYVVTVDDFHFLSPEQWGANYYNANKLGLDPKAANGVIMIINPSTRDLWFLGHGEGEKAFTPYGIDRLYEHVKKPLGDDDWDEGMEVYLQQITDYLEQWKAGTPYNENHPVPYRMTLESTLWGLAVALGLGGAGGYGVMRRIERKHHTAQQQAGAASYIVAGSNQITGGNEVFVNSYVTQVARPKKSESSSSGTFRSGRTSFSSGGGKF</sequence>
<feature type="transmembrane region" description="Helical" evidence="2">
    <location>
        <begin position="237"/>
        <end position="255"/>
    </location>
</feature>
<organism evidence="6 8">
    <name type="scientific">Actinotignum urinale</name>
    <dbReference type="NCBI Taxonomy" id="190146"/>
    <lineage>
        <taxon>Bacteria</taxon>
        <taxon>Bacillati</taxon>
        <taxon>Actinomycetota</taxon>
        <taxon>Actinomycetes</taxon>
        <taxon>Actinomycetales</taxon>
        <taxon>Actinomycetaceae</taxon>
        <taxon>Actinotignum</taxon>
    </lineage>
</organism>
<proteinExistence type="predicted"/>
<feature type="compositionally biased region" description="Low complexity" evidence="1">
    <location>
        <begin position="305"/>
        <end position="319"/>
    </location>
</feature>
<feature type="domain" description="TPM" evidence="4">
    <location>
        <begin position="88"/>
        <end position="210"/>
    </location>
</feature>
<feature type="signal peptide" evidence="3">
    <location>
        <begin position="1"/>
        <end position="30"/>
    </location>
</feature>